<dbReference type="RefSeq" id="WP_023789142.1">
    <property type="nucleotide sequence ID" value="NC_022998.1"/>
</dbReference>
<feature type="signal peptide" evidence="1">
    <location>
        <begin position="1"/>
        <end position="15"/>
    </location>
</feature>
<reference evidence="2 3" key="1">
    <citation type="journal article" date="2014" name="Genome Announc.">
        <title>Complete Genome Sequence of Spiroplasma apis B31T (ATCC 33834), a Bacterium Associated with May Disease of Honeybees (Apis mellifera).</title>
        <authorList>
            <person name="Ku C."/>
            <person name="Lo W.S."/>
            <person name="Chen L.L."/>
            <person name="Kuo C.H."/>
        </authorList>
    </citation>
    <scope>NUCLEOTIDE SEQUENCE [LARGE SCALE GENOMIC DNA]</scope>
    <source>
        <strain evidence="2">B31</strain>
    </source>
</reference>
<protein>
    <recommendedName>
        <fullName evidence="4">MOLPALP family lipoprotein</fullName>
    </recommendedName>
</protein>
<dbReference type="EMBL" id="CP006682">
    <property type="protein sequence ID" value="AHB36208.1"/>
    <property type="molecule type" value="Genomic_DNA"/>
</dbReference>
<organism evidence="2 3">
    <name type="scientific">Spiroplasma apis B31</name>
    <dbReference type="NCBI Taxonomy" id="1276258"/>
    <lineage>
        <taxon>Bacteria</taxon>
        <taxon>Bacillati</taxon>
        <taxon>Mycoplasmatota</taxon>
        <taxon>Mollicutes</taxon>
        <taxon>Entomoplasmatales</taxon>
        <taxon>Spiroplasmataceae</taxon>
        <taxon>Spiroplasma</taxon>
    </lineage>
</organism>
<name>V5RIB6_SPIAP</name>
<accession>V5RIB6</accession>
<dbReference type="PROSITE" id="PS51257">
    <property type="entry name" value="PROKAR_LIPOPROTEIN"/>
    <property type="match status" value="1"/>
</dbReference>
<feature type="chain" id="PRO_5012904066" description="MOLPALP family lipoprotein" evidence="1">
    <location>
        <begin position="16"/>
        <end position="653"/>
    </location>
</feature>
<evidence type="ECO:0000256" key="1">
    <source>
        <dbReference type="SAM" id="SignalP"/>
    </source>
</evidence>
<evidence type="ECO:0000313" key="2">
    <source>
        <dbReference type="EMBL" id="AHB36208.1"/>
    </source>
</evidence>
<dbReference type="STRING" id="1276258.SAPIS_v1c03620"/>
<evidence type="ECO:0008006" key="4">
    <source>
        <dbReference type="Google" id="ProtNLM"/>
    </source>
</evidence>
<keyword evidence="3" id="KW-1185">Reference proteome</keyword>
<dbReference type="Proteomes" id="UP000018550">
    <property type="component" value="Chromosome"/>
</dbReference>
<dbReference type="PATRIC" id="fig|1276258.3.peg.359"/>
<keyword evidence="1" id="KW-0732">Signal</keyword>
<proteinExistence type="predicted"/>
<evidence type="ECO:0000313" key="3">
    <source>
        <dbReference type="Proteomes" id="UP000018550"/>
    </source>
</evidence>
<dbReference type="KEGG" id="sapi:SAPIS_v1c03620"/>
<dbReference type="HOGENOM" id="CLU_392269_0_0_14"/>
<sequence>MKKILLLFTSMTLIATPLNIVTSCGTKNDYNGLFGDENEKNDGSYIKESSKKVVDKFNAESSKLFTVNSKVEGVSEAGLKATLLEELKEKIILEDNKFHLEIVEDNSFTKPIMKGYEANGTTKKEIKIEYGKARVNLYYLDTLLKTNSIQWSTGYFDIYMSMINLINGNSLETVGNYNSAKVDLAIFSFNIGGSVTKITLGTLYSFIELLDRLSSFEIPLVDEIMKPIKSISNMNLNNLTEVDPSSVAGKNKYESFENEFKDHLKQFVKKLGDLLISFGLPEEIEIPNIKGDNKTKVKIKDLLNINLIDTLGLDLSSLGNEDMKLEIGNTNGKNNLSLMNVLISAAPNMCELLKYLFSTDNYKKSHNFVYNMISYFFNDMSDALKLINKKNNEDNLSVARAKTNIDSLLFNALIGFNKNKRGVNGNWYLKLEYSYKLQGLETFKIINDYLDSLLNKVLLNPTNIALNIFNSIITPKKSGATNIEDSILSPNMNVNFIEDVDAIKLIDESDLSDFIKGIIKPFAGTIREKVLSTANEALNKIIPELKMSTLLNKSLKQILVSLGVPQTDLDNSNVELLKGEYSFLFYSKENENWVPTNYGLSTSDFQKYNSFKLKFRNCQFKVSYMIDGEVSYTTMTKDDITFDLIFSDEDGKK</sequence>
<gene>
    <name evidence="2" type="ORF">SAPIS_v1c03620</name>
</gene>
<dbReference type="OrthoDB" id="388113at2"/>
<dbReference type="AlphaFoldDB" id="V5RIB6"/>